<name>A0A917A9P8_9RHOB</name>
<accession>A0A917A9P8</accession>
<dbReference type="GO" id="GO:0046872">
    <property type="term" value="F:metal ion binding"/>
    <property type="evidence" value="ECO:0007669"/>
    <property type="project" value="UniProtKB-KW"/>
</dbReference>
<dbReference type="PANTHER" id="PTHR35008:SF8">
    <property type="entry name" value="ALCOHOL DEHYDROGENASE CYTOCHROME C SUBUNIT"/>
    <property type="match status" value="1"/>
</dbReference>
<proteinExistence type="predicted"/>
<dbReference type="PROSITE" id="PS51007">
    <property type="entry name" value="CYTC"/>
    <property type="match status" value="3"/>
</dbReference>
<organism evidence="7 8">
    <name type="scientific">Primorskyibacter flagellatus</name>
    <dbReference type="NCBI Taxonomy" id="1387277"/>
    <lineage>
        <taxon>Bacteria</taxon>
        <taxon>Pseudomonadati</taxon>
        <taxon>Pseudomonadota</taxon>
        <taxon>Alphaproteobacteria</taxon>
        <taxon>Rhodobacterales</taxon>
        <taxon>Roseobacteraceae</taxon>
        <taxon>Primorskyibacter</taxon>
    </lineage>
</organism>
<evidence type="ECO:0000256" key="5">
    <source>
        <dbReference type="SAM" id="SignalP"/>
    </source>
</evidence>
<keyword evidence="3 4" id="KW-0408">Iron</keyword>
<dbReference type="SUPFAM" id="SSF46626">
    <property type="entry name" value="Cytochrome c"/>
    <property type="match status" value="2"/>
</dbReference>
<keyword evidence="2 4" id="KW-0479">Metal-binding</keyword>
<feature type="signal peptide" evidence="5">
    <location>
        <begin position="1"/>
        <end position="26"/>
    </location>
</feature>
<evidence type="ECO:0000256" key="1">
    <source>
        <dbReference type="ARBA" id="ARBA00022617"/>
    </source>
</evidence>
<evidence type="ECO:0000256" key="4">
    <source>
        <dbReference type="PROSITE-ProRule" id="PRU00433"/>
    </source>
</evidence>
<dbReference type="Pfam" id="PF00034">
    <property type="entry name" value="Cytochrom_C"/>
    <property type="match status" value="1"/>
</dbReference>
<feature type="domain" description="Cytochrome c" evidence="6">
    <location>
        <begin position="39"/>
        <end position="148"/>
    </location>
</feature>
<dbReference type="PANTHER" id="PTHR35008">
    <property type="entry name" value="BLL4482 PROTEIN-RELATED"/>
    <property type="match status" value="1"/>
</dbReference>
<keyword evidence="8" id="KW-1185">Reference proteome</keyword>
<sequence>MTFLLRLAALAAFSFVSPVSVSPARAQVFDDSSFATYAPDLARGERLFHVGACASCHQETGAALDPSAPLLGGGMEIDSPTYGTVRVPNITGSAAGIGEWSRGDFLNAMLHGVSPDGGQYMPLFPYEFYAGMKPEHAVDLFEYIKQTAPRSDRASEPHSMLLTRRIFGKNPWRFSFEPATYSGAGDNERDALAWGKYLTDSVAACGACHTPRNSAFILQSDQVHRGGISPMGEVAGDISRDTISPLGLDGFHAAMAAGTGLDGSTKLQGTMAAVAAQLAAADETDRTSIYQYLADLKELPRTVVEMTCEAPRSPVSEPAPELTAAVDGFFAAQCKSCHVRGASAASKAVLASASRVASDSSLVMPGDPAASALYRSLSTMPPGNAASDSDRKLVEDWIAGLAVDKAFLTAEKIDPPRDDSRMFMDIAAQNRAIQEHLVSLDDRDRPFTRYFTFRHLQNGQLPCQSMQDFEEQHLAGYVAGLNKLVNSLSWEPKVKQVEPIAEGMAIYAIDIRDYGWTTRQWEALIGGRIPGLKEAQPYPYGMDPFGAGRDENLNQVAQITGTSVPVMRGDWFVAVVGEPFYYKFMLNLPDTAQEFEHTLLRLDRPGAIMRRDVLRAGFLEGGSGVSQNNRLIERIEQPTGGYYWVSYDFDRAVSADRRLKERPLGPHEAFPASQKVFESDGGEMIFSLPNGMQGYFLTDGPGHFIPDGPTSVVFFKGESPVSGATISNGSACMTCHVNGPIEGYDQIRAAVENQGTDRVTMEAMRELYASDDTLRAAYAEDTNRYLDALAASGGDYSLPDGPGRYHHEPVTNTIAKYFDELDKDLLAAEFGLTFDELQEKAKSLPFSPAKDRLQSWFADIEGRGLVERYEVEESYQLIAAALFLTTPRPMIGSTVPATASYTPTHVAALPYTSSAPVPAAAEVHAAPRTLDVPPGAAAPQRHGLTVRVENPHLKVCEGARFTVQTDRACLLDVIYPDTRAGTFFRLSPAAIGNPVLQPGETRQIPQPGRELQSHTPTVGVDIAINCYPGLTDYSQLGTDLLKTLEDYSKGRTKNFSEVVSDVTEQTFARNETPTQAATGTQAPVTATVRFSITEDASRLDSNGQCR</sequence>
<reference evidence="8" key="1">
    <citation type="journal article" date="2019" name="Int. J. Syst. Evol. Microbiol.">
        <title>The Global Catalogue of Microorganisms (GCM) 10K type strain sequencing project: providing services to taxonomists for standard genome sequencing and annotation.</title>
        <authorList>
            <consortium name="The Broad Institute Genomics Platform"/>
            <consortium name="The Broad Institute Genome Sequencing Center for Infectious Disease"/>
            <person name="Wu L."/>
            <person name="Ma J."/>
        </authorList>
    </citation>
    <scope>NUCLEOTIDE SEQUENCE [LARGE SCALE GENOMIC DNA]</scope>
    <source>
        <strain evidence="8">CGMCC 1.12664</strain>
    </source>
</reference>
<evidence type="ECO:0000313" key="7">
    <source>
        <dbReference type="EMBL" id="GGE35264.1"/>
    </source>
</evidence>
<feature type="chain" id="PRO_5036927101" description="Cytochrome c domain-containing protein" evidence="5">
    <location>
        <begin position="27"/>
        <end position="1106"/>
    </location>
</feature>
<evidence type="ECO:0000313" key="8">
    <source>
        <dbReference type="Proteomes" id="UP000612855"/>
    </source>
</evidence>
<keyword evidence="5" id="KW-0732">Signal</keyword>
<dbReference type="Proteomes" id="UP000612855">
    <property type="component" value="Unassembled WGS sequence"/>
</dbReference>
<dbReference type="Gene3D" id="1.10.760.10">
    <property type="entry name" value="Cytochrome c-like domain"/>
    <property type="match status" value="1"/>
</dbReference>
<dbReference type="EMBL" id="BMFJ01000001">
    <property type="protein sequence ID" value="GGE35264.1"/>
    <property type="molecule type" value="Genomic_DNA"/>
</dbReference>
<evidence type="ECO:0000259" key="6">
    <source>
        <dbReference type="PROSITE" id="PS51007"/>
    </source>
</evidence>
<evidence type="ECO:0000256" key="3">
    <source>
        <dbReference type="ARBA" id="ARBA00023004"/>
    </source>
</evidence>
<gene>
    <name evidence="7" type="ORF">GCM10011360_23880</name>
</gene>
<dbReference type="InterPro" id="IPR051459">
    <property type="entry name" value="Cytochrome_c-type_DH"/>
</dbReference>
<feature type="domain" description="Cytochrome c" evidence="6">
    <location>
        <begin position="190"/>
        <end position="294"/>
    </location>
</feature>
<keyword evidence="1 4" id="KW-0349">Heme</keyword>
<dbReference type="RefSeq" id="WP_188477902.1">
    <property type="nucleotide sequence ID" value="NZ_BMFJ01000001.1"/>
</dbReference>
<dbReference type="GO" id="GO:0020037">
    <property type="term" value="F:heme binding"/>
    <property type="evidence" value="ECO:0007669"/>
    <property type="project" value="InterPro"/>
</dbReference>
<dbReference type="InterPro" id="IPR036909">
    <property type="entry name" value="Cyt_c-like_dom_sf"/>
</dbReference>
<feature type="domain" description="Cytochrome c" evidence="6">
    <location>
        <begin position="321"/>
        <end position="402"/>
    </location>
</feature>
<dbReference type="AlphaFoldDB" id="A0A917A9P8"/>
<comment type="caution">
    <text evidence="7">The sequence shown here is derived from an EMBL/GenBank/DDBJ whole genome shotgun (WGS) entry which is preliminary data.</text>
</comment>
<protein>
    <recommendedName>
        <fullName evidence="6">Cytochrome c domain-containing protein</fullName>
    </recommendedName>
</protein>
<dbReference type="GO" id="GO:0009055">
    <property type="term" value="F:electron transfer activity"/>
    <property type="evidence" value="ECO:0007669"/>
    <property type="project" value="InterPro"/>
</dbReference>
<evidence type="ECO:0000256" key="2">
    <source>
        <dbReference type="ARBA" id="ARBA00022723"/>
    </source>
</evidence>
<dbReference type="InterPro" id="IPR009056">
    <property type="entry name" value="Cyt_c-like_dom"/>
</dbReference>